<feature type="region of interest" description="Disordered" evidence="1">
    <location>
        <begin position="269"/>
        <end position="301"/>
    </location>
</feature>
<dbReference type="PANTHER" id="PTHR37543">
    <property type="entry name" value="CCCH ZINC FINGER DNA BINDING PROTEIN (AFU_ORTHOLOGUE AFUA_5G12760)"/>
    <property type="match status" value="1"/>
</dbReference>
<dbReference type="Proteomes" id="UP000030678">
    <property type="component" value="Unassembled WGS sequence"/>
</dbReference>
<evidence type="ECO:0000313" key="4">
    <source>
        <dbReference type="EMBL" id="ETI28302.1"/>
    </source>
</evidence>
<name>V9DQS3_9EURO</name>
<dbReference type="OrthoDB" id="2270193at2759"/>
<gene>
    <name evidence="4" type="ORF">G647_00751</name>
</gene>
<evidence type="ECO:0000259" key="3">
    <source>
        <dbReference type="Pfam" id="PF25543"/>
    </source>
</evidence>
<accession>V9DQS3</accession>
<dbReference type="EMBL" id="KB822697">
    <property type="protein sequence ID" value="ETI28302.1"/>
    <property type="molecule type" value="Genomic_DNA"/>
</dbReference>
<dbReference type="Pfam" id="PF25543">
    <property type="entry name" value="zf-CCCH_tandem"/>
    <property type="match status" value="1"/>
</dbReference>
<protein>
    <recommendedName>
        <fullName evidence="6">C3H1-type domain-containing protein</fullName>
    </recommendedName>
</protein>
<dbReference type="VEuPathDB" id="FungiDB:G647_00751"/>
<reference evidence="4 5" key="1">
    <citation type="submission" date="2013-03" db="EMBL/GenBank/DDBJ databases">
        <title>The Genome Sequence of Cladophialophora carrionii CBS 160.54.</title>
        <authorList>
            <consortium name="The Broad Institute Genomics Platform"/>
            <person name="Cuomo C."/>
            <person name="de Hoog S."/>
            <person name="Gorbushina A."/>
            <person name="Walker B."/>
            <person name="Young S.K."/>
            <person name="Zeng Q."/>
            <person name="Gargeya S."/>
            <person name="Fitzgerald M."/>
            <person name="Haas B."/>
            <person name="Abouelleil A."/>
            <person name="Allen A.W."/>
            <person name="Alvarado L."/>
            <person name="Arachchi H.M."/>
            <person name="Berlin A.M."/>
            <person name="Chapman S.B."/>
            <person name="Gainer-Dewar J."/>
            <person name="Goldberg J."/>
            <person name="Griggs A."/>
            <person name="Gujja S."/>
            <person name="Hansen M."/>
            <person name="Howarth C."/>
            <person name="Imamovic A."/>
            <person name="Ireland A."/>
            <person name="Larimer J."/>
            <person name="McCowan C."/>
            <person name="Murphy C."/>
            <person name="Pearson M."/>
            <person name="Poon T.W."/>
            <person name="Priest M."/>
            <person name="Roberts A."/>
            <person name="Saif S."/>
            <person name="Shea T."/>
            <person name="Sisk P."/>
            <person name="Sykes S."/>
            <person name="Wortman J."/>
            <person name="Nusbaum C."/>
            <person name="Birren B."/>
        </authorList>
    </citation>
    <scope>NUCLEOTIDE SEQUENCE [LARGE SCALE GENOMIC DNA]</scope>
    <source>
        <strain evidence="4 5">CBS 160.54</strain>
    </source>
</reference>
<dbReference type="PANTHER" id="PTHR37543:SF1">
    <property type="entry name" value="CCCH ZINC FINGER DNA BINDING PROTEIN (AFU_ORTHOLOGUE AFUA_5G12760)"/>
    <property type="match status" value="1"/>
</dbReference>
<dbReference type="RefSeq" id="XP_008722376.1">
    <property type="nucleotide sequence ID" value="XM_008724154.1"/>
</dbReference>
<evidence type="ECO:0008006" key="6">
    <source>
        <dbReference type="Google" id="ProtNLM"/>
    </source>
</evidence>
<proteinExistence type="predicted"/>
<feature type="domain" description="Tandem CCCH zinc finger" evidence="3">
    <location>
        <begin position="376"/>
        <end position="426"/>
    </location>
</feature>
<feature type="domain" description="DUF7923" evidence="2">
    <location>
        <begin position="72"/>
        <end position="256"/>
    </location>
</feature>
<dbReference type="Pfam" id="PF25540">
    <property type="entry name" value="DUF7923"/>
    <property type="match status" value="1"/>
</dbReference>
<organism evidence="4 5">
    <name type="scientific">Cladophialophora carrionii CBS 160.54</name>
    <dbReference type="NCBI Taxonomy" id="1279043"/>
    <lineage>
        <taxon>Eukaryota</taxon>
        <taxon>Fungi</taxon>
        <taxon>Dikarya</taxon>
        <taxon>Ascomycota</taxon>
        <taxon>Pezizomycotina</taxon>
        <taxon>Eurotiomycetes</taxon>
        <taxon>Chaetothyriomycetidae</taxon>
        <taxon>Chaetothyriales</taxon>
        <taxon>Herpotrichiellaceae</taxon>
        <taxon>Cladophialophora</taxon>
    </lineage>
</organism>
<dbReference type="AlphaFoldDB" id="V9DQS3"/>
<evidence type="ECO:0000256" key="1">
    <source>
        <dbReference type="SAM" id="MobiDB-lite"/>
    </source>
</evidence>
<dbReference type="InterPro" id="IPR057683">
    <property type="entry name" value="DUF7923"/>
</dbReference>
<dbReference type="InterPro" id="IPR057654">
    <property type="entry name" value="Znf-CCCH_tandem"/>
</dbReference>
<evidence type="ECO:0000313" key="5">
    <source>
        <dbReference type="Proteomes" id="UP000030678"/>
    </source>
</evidence>
<dbReference type="GeneID" id="19979244"/>
<evidence type="ECO:0000259" key="2">
    <source>
        <dbReference type="Pfam" id="PF25540"/>
    </source>
</evidence>
<dbReference type="HOGENOM" id="CLU_031811_0_0_1"/>
<sequence length="433" mass="48637">MDSLEKQLQKLAKQDEEKAEFIQGLVKQIKALSDGNDKLQKQLGMSQYLCQKMDDDLISLKQKTASTQQMMGSNPFVLVLIDGDIAMFSDDYVQRASLGGQDLARDLRNAVYEYFQAKDSAFLPDTKIVIHVFANIAGLAKTYYDAKLLPDPMLFRQFVQGFNKEHALCHFTDAGDDKEAADNKVKAEMALFYDNVHCKHIMLGASGDNSYAGFLRQYTLTNQVSSRVVLIESIPFASQLDVLAVKFENTHLQGLFRAHKIERKALSFHEDKPAPPGNTPPATYAFTVKQPNGGQEKQAPVLPKSPIIDGGLVKAGRKIYQNSKGQRVDQQIKADKTVVYRLKPLKLCNRHFLTKCYYDPCTHSHESKLNSVELDALRFIARLSPCQTLYCEDADCVAGHRCMQGANCEKGSKCWFDVEMHRVDTKITGYITV</sequence>